<reference evidence="1" key="1">
    <citation type="submission" date="2021-01" db="EMBL/GenBank/DDBJ databases">
        <title>Modified the classification status of verrucomicrobia.</title>
        <authorList>
            <person name="Feng X."/>
        </authorList>
    </citation>
    <scope>NUCLEOTIDE SEQUENCE</scope>
    <source>
        <strain evidence="1">KCTC 12986</strain>
    </source>
</reference>
<keyword evidence="2" id="KW-1185">Reference proteome</keyword>
<dbReference type="RefSeq" id="WP_200392385.1">
    <property type="nucleotide sequence ID" value="NZ_JAENIO010000036.1"/>
</dbReference>
<evidence type="ECO:0000313" key="1">
    <source>
        <dbReference type="EMBL" id="MBK1834951.1"/>
    </source>
</evidence>
<sequence>MILQVLVSGHESTNGGVAFNQSNGHIPSNEVSPWGANGLVSYGGNWSSGTVFVPFTDNSNYQIKYIHNTADNWNNDNGGKSHVTLIGYF</sequence>
<dbReference type="AlphaFoldDB" id="A0A934RUZ2"/>
<dbReference type="Proteomes" id="UP000604083">
    <property type="component" value="Unassembled WGS sequence"/>
</dbReference>
<comment type="caution">
    <text evidence="1">The sequence shown here is derived from an EMBL/GenBank/DDBJ whole genome shotgun (WGS) entry which is preliminary data.</text>
</comment>
<dbReference type="EMBL" id="JAENIO010000036">
    <property type="protein sequence ID" value="MBK1834951.1"/>
    <property type="molecule type" value="Genomic_DNA"/>
</dbReference>
<name>A0A934RUZ2_9BACT</name>
<proteinExistence type="predicted"/>
<gene>
    <name evidence="1" type="ORF">JIN78_12850</name>
</gene>
<protein>
    <submittedName>
        <fullName evidence="1">Uncharacterized protein</fullName>
    </submittedName>
</protein>
<accession>A0A934RUZ2</accession>
<organism evidence="1 2">
    <name type="scientific">Roseibacillus ishigakijimensis</name>
    <dbReference type="NCBI Taxonomy" id="454146"/>
    <lineage>
        <taxon>Bacteria</taxon>
        <taxon>Pseudomonadati</taxon>
        <taxon>Verrucomicrobiota</taxon>
        <taxon>Verrucomicrobiia</taxon>
        <taxon>Verrucomicrobiales</taxon>
        <taxon>Verrucomicrobiaceae</taxon>
        <taxon>Roseibacillus</taxon>
    </lineage>
</organism>
<evidence type="ECO:0000313" key="2">
    <source>
        <dbReference type="Proteomes" id="UP000604083"/>
    </source>
</evidence>